<organism evidence="2 3">
    <name type="scientific">Candidatus Nitronauta litoralis</name>
    <dbReference type="NCBI Taxonomy" id="2705533"/>
    <lineage>
        <taxon>Bacteria</taxon>
        <taxon>Pseudomonadati</taxon>
        <taxon>Nitrospinota/Tectimicrobiota group</taxon>
        <taxon>Nitrospinota</taxon>
        <taxon>Nitrospinia</taxon>
        <taxon>Nitrospinales</taxon>
        <taxon>Nitrospinaceae</taxon>
        <taxon>Candidatus Nitronauta</taxon>
    </lineage>
</organism>
<evidence type="ECO:0000313" key="2">
    <source>
        <dbReference type="EMBL" id="QPJ60832.1"/>
    </source>
</evidence>
<dbReference type="PANTHER" id="PTHR23150">
    <property type="entry name" value="SULFATASE MODIFYING FACTOR 1, 2"/>
    <property type="match status" value="1"/>
</dbReference>
<dbReference type="InterPro" id="IPR005532">
    <property type="entry name" value="SUMF_dom"/>
</dbReference>
<dbReference type="InterPro" id="IPR042095">
    <property type="entry name" value="SUMF_sf"/>
</dbReference>
<evidence type="ECO:0000259" key="1">
    <source>
        <dbReference type="Pfam" id="PF03781"/>
    </source>
</evidence>
<dbReference type="InterPro" id="IPR051043">
    <property type="entry name" value="Sulfatase_Mod_Factor_Kinase"/>
</dbReference>
<dbReference type="GO" id="GO:0120147">
    <property type="term" value="F:formylglycine-generating oxidase activity"/>
    <property type="evidence" value="ECO:0007669"/>
    <property type="project" value="TreeGrafter"/>
</dbReference>
<dbReference type="Pfam" id="PF03781">
    <property type="entry name" value="FGE-sulfatase"/>
    <property type="match status" value="1"/>
</dbReference>
<accession>A0A7T0BUS0</accession>
<dbReference type="KEGG" id="nli:G3M70_02585"/>
<dbReference type="EMBL" id="CP048685">
    <property type="protein sequence ID" value="QPJ60832.1"/>
    <property type="molecule type" value="Genomic_DNA"/>
</dbReference>
<sequence>MRFREVIVDPPAGKNFIVFQKDRECIVPEPALFITHCKAVVFIGPALSGGILSAMKRVVVLLFLFAQPAIAIASEQVTVPPGPFTMGHPEDLLAKPERRYMLGGFSIDMFEVTNNEYAAVVPNHNIPPGAGNHPVSHVTWEEAKSFCEAAGNRLPTDAEWEKAARGNDGRSFPWGDKVRKRMPHPKFSGVVKRQPGTDKKDVSPFGVHDMAGSLWEWTADEGEGGKIVRGGLWNLHLNFEFSKTWQKNIIPPEERFSFLGFRCAK</sequence>
<feature type="domain" description="Sulfatase-modifying factor enzyme-like" evidence="1">
    <location>
        <begin position="74"/>
        <end position="265"/>
    </location>
</feature>
<dbReference type="Gene3D" id="3.90.1580.10">
    <property type="entry name" value="paralog of FGE (formylglycine-generating enzyme)"/>
    <property type="match status" value="1"/>
</dbReference>
<evidence type="ECO:0000313" key="3">
    <source>
        <dbReference type="Proteomes" id="UP000594688"/>
    </source>
</evidence>
<dbReference type="Proteomes" id="UP000594688">
    <property type="component" value="Chromosome"/>
</dbReference>
<dbReference type="AlphaFoldDB" id="A0A7T0BUS0"/>
<dbReference type="SUPFAM" id="SSF56436">
    <property type="entry name" value="C-type lectin-like"/>
    <property type="match status" value="1"/>
</dbReference>
<dbReference type="InterPro" id="IPR016187">
    <property type="entry name" value="CTDL_fold"/>
</dbReference>
<proteinExistence type="predicted"/>
<dbReference type="PANTHER" id="PTHR23150:SF19">
    <property type="entry name" value="FORMYLGLYCINE-GENERATING ENZYME"/>
    <property type="match status" value="1"/>
</dbReference>
<name>A0A7T0BUS0_9BACT</name>
<reference evidence="2 3" key="1">
    <citation type="submission" date="2020-02" db="EMBL/GenBank/DDBJ databases">
        <title>Genomic and physiological characterization of two novel Nitrospinaceae genera.</title>
        <authorList>
            <person name="Mueller A.J."/>
            <person name="Jung M.-Y."/>
            <person name="Strachan C.R."/>
            <person name="Herbold C.W."/>
            <person name="Kirkegaard R.H."/>
            <person name="Daims H."/>
        </authorList>
    </citation>
    <scope>NUCLEOTIDE SEQUENCE [LARGE SCALE GENOMIC DNA]</scope>
    <source>
        <strain evidence="2">EB</strain>
    </source>
</reference>
<protein>
    <submittedName>
        <fullName evidence="2">Formylglycine-generating enzyme family protein</fullName>
    </submittedName>
</protein>
<gene>
    <name evidence="2" type="ORF">G3M70_02585</name>
</gene>